<proteinExistence type="predicted"/>
<name>A0A6J6D8W2_9ZZZZ</name>
<dbReference type="InterPro" id="IPR034660">
    <property type="entry name" value="DinB/YfiT-like"/>
</dbReference>
<protein>
    <submittedName>
        <fullName evidence="1">Unannotated protein</fullName>
    </submittedName>
</protein>
<accession>A0A6J6D8W2</accession>
<dbReference type="EMBL" id="CAEZSR010000048">
    <property type="protein sequence ID" value="CAB4558038.1"/>
    <property type="molecule type" value="Genomic_DNA"/>
</dbReference>
<dbReference type="Pfam" id="PF04978">
    <property type="entry name" value="MST"/>
    <property type="match status" value="1"/>
</dbReference>
<organism evidence="1">
    <name type="scientific">freshwater metagenome</name>
    <dbReference type="NCBI Taxonomy" id="449393"/>
    <lineage>
        <taxon>unclassified sequences</taxon>
        <taxon>metagenomes</taxon>
        <taxon>ecological metagenomes</taxon>
    </lineage>
</organism>
<reference evidence="1" key="1">
    <citation type="submission" date="2020-05" db="EMBL/GenBank/DDBJ databases">
        <authorList>
            <person name="Chiriac C."/>
            <person name="Salcher M."/>
            <person name="Ghai R."/>
            <person name="Kavagutti S V."/>
        </authorList>
    </citation>
    <scope>NUCLEOTIDE SEQUENCE</scope>
</reference>
<dbReference type="AlphaFoldDB" id="A0A6J6D8W2"/>
<gene>
    <name evidence="1" type="ORF">UFOPK1493_01554</name>
</gene>
<dbReference type="Gene3D" id="1.20.120.450">
    <property type="entry name" value="dinb family like domain"/>
    <property type="match status" value="1"/>
</dbReference>
<sequence>MPEPETDTRSPLPDIAHVGDEYTMLTEFLDYFRAVFLRKVEDLDDAQARVRVPPSDLDLLGMTRHLADVERWWFRGCFTAEITTGNYESEDDPDLDWHHGPDDTLADAIAVWHREVARAREIVAATPDLGAIGADRTGARGDVSLRWIVIHMIEEYARHCGHADLLREAIDGVTGD</sequence>
<evidence type="ECO:0000313" key="1">
    <source>
        <dbReference type="EMBL" id="CAB4558038.1"/>
    </source>
</evidence>
<dbReference type="InterPro" id="IPR007061">
    <property type="entry name" value="MST-like"/>
</dbReference>
<dbReference type="SUPFAM" id="SSF109854">
    <property type="entry name" value="DinB/YfiT-like putative metalloenzymes"/>
    <property type="match status" value="1"/>
</dbReference>